<dbReference type="Pfam" id="PF04313">
    <property type="entry name" value="HSDR_N"/>
    <property type="match status" value="1"/>
</dbReference>
<evidence type="ECO:0000313" key="2">
    <source>
        <dbReference type="EMBL" id="EIM65213.1"/>
    </source>
</evidence>
<dbReference type="EMBL" id="CM001488">
    <property type="protein sequence ID" value="EIM65213.1"/>
    <property type="molecule type" value="Genomic_DNA"/>
</dbReference>
<feature type="domain" description="Restriction endonuclease type I HsdR N-terminal" evidence="1">
    <location>
        <begin position="22"/>
        <end position="126"/>
    </location>
</feature>
<dbReference type="InterPro" id="IPR017035">
    <property type="entry name" value="UCP035009_HsdR_All3000-type"/>
</dbReference>
<dbReference type="RefSeq" id="WP_004075163.1">
    <property type="nucleotide sequence ID" value="NZ_CM001488.1"/>
</dbReference>
<gene>
    <name evidence="2" type="ORF">DespoDRAFT_03446</name>
</gene>
<dbReference type="Proteomes" id="UP000005778">
    <property type="component" value="Chromosome"/>
</dbReference>
<name>I5B6V0_9BACT</name>
<accession>I5B6V0</accession>
<dbReference type="HOGENOM" id="CLU_045501_0_0_7"/>
<dbReference type="InterPro" id="IPR007409">
    <property type="entry name" value="Restrct_endonuc_type1_HsdR_N"/>
</dbReference>
<dbReference type="AlphaFoldDB" id="I5B6V0"/>
<protein>
    <recommendedName>
        <fullName evidence="1">Restriction endonuclease type I HsdR N-terminal domain-containing protein</fullName>
    </recommendedName>
</protein>
<evidence type="ECO:0000259" key="1">
    <source>
        <dbReference type="Pfam" id="PF04313"/>
    </source>
</evidence>
<keyword evidence="3" id="KW-1185">Reference proteome</keyword>
<organism evidence="2 3">
    <name type="scientific">Desulfobacter postgatei 2ac9</name>
    <dbReference type="NCBI Taxonomy" id="879212"/>
    <lineage>
        <taxon>Bacteria</taxon>
        <taxon>Pseudomonadati</taxon>
        <taxon>Thermodesulfobacteriota</taxon>
        <taxon>Desulfobacteria</taxon>
        <taxon>Desulfobacterales</taxon>
        <taxon>Desulfobacteraceae</taxon>
        <taxon>Desulfobacter</taxon>
    </lineage>
</organism>
<dbReference type="PIRSF" id="PIRSF035009">
    <property type="entry name" value="UCP035009_HSDR_N"/>
    <property type="match status" value="1"/>
</dbReference>
<dbReference type="OrthoDB" id="9148007at2"/>
<proteinExistence type="predicted"/>
<reference evidence="2 3" key="2">
    <citation type="submission" date="2012-02" db="EMBL/GenBank/DDBJ databases">
        <title>Improved High-Quality Draft sequence of Desulfobacter postgatei 2ac9.</title>
        <authorList>
            <consortium name="US DOE Joint Genome Institute"/>
            <person name="Lucas S."/>
            <person name="Han J."/>
            <person name="Lapidus A."/>
            <person name="Cheng J.-F."/>
            <person name="Goodwin L."/>
            <person name="Pitluck S."/>
            <person name="Peters L."/>
            <person name="Ovchinnikova G."/>
            <person name="Held B."/>
            <person name="Detter J.C."/>
            <person name="Han C."/>
            <person name="Tapia R."/>
            <person name="Land M."/>
            <person name="Hauser L."/>
            <person name="Kyrpides N."/>
            <person name="Ivanova N."/>
            <person name="Pagani I."/>
            <person name="Orellana R."/>
            <person name="Lovley D."/>
            <person name="Woyke T."/>
        </authorList>
    </citation>
    <scope>NUCLEOTIDE SEQUENCE [LARGE SCALE GENOMIC DNA]</scope>
    <source>
        <strain evidence="2 3">2ac9</strain>
    </source>
</reference>
<dbReference type="eggNOG" id="COG4748">
    <property type="taxonomic scope" value="Bacteria"/>
</dbReference>
<evidence type="ECO:0000313" key="3">
    <source>
        <dbReference type="Proteomes" id="UP000005778"/>
    </source>
</evidence>
<reference evidence="2 3" key="1">
    <citation type="submission" date="2011-09" db="EMBL/GenBank/DDBJ databases">
        <authorList>
            <consortium name="US DOE Joint Genome Institute (JGI-PGF)"/>
            <person name="Lucas S."/>
            <person name="Han J."/>
            <person name="Lapidus A."/>
            <person name="Cheng J.-F."/>
            <person name="Goodwin L."/>
            <person name="Pitluck S."/>
            <person name="Peters L."/>
            <person name="Land M.L."/>
            <person name="Hauser L."/>
            <person name="Orellana R."/>
            <person name="Lovley D."/>
            <person name="Woyke T.J."/>
        </authorList>
    </citation>
    <scope>NUCLEOTIDE SEQUENCE [LARGE SCALE GENOMIC DNA]</scope>
    <source>
        <strain evidence="2 3">2ac9</strain>
    </source>
</reference>
<sequence length="356" mass="40537">MEFTDQLAALSTRAIKQKDIIKTEEATKNALVMPFIQALGYDVFDPSEVIPEYIADVGSKKGEKVDYAIVSDGKVTMLFECKNCGSNLIDCHASQLRRYFHVTTARISVLTNGISYRFFSDLEEPNKMDEKPFMEINLLEIDPQIIPELKKLTKNSFELDKMLLSANDLKYTREIKNLLESEFASPSQELVKFILGNVYTGLKTQPVIEQFTPIVKQAINLLINGRINDRLKSALTSDEEKKEVLEEETIPTKETGVVTTQEELDGFYIVRAILHEVVDVSRVVHRDNKSYFGILLDDNNRKPLCRLHFNTSQKYIGLIASDKTETKQPIQGLNEIYKYANKIKETVGFYEQAQSA</sequence>